<evidence type="ECO:0000256" key="1">
    <source>
        <dbReference type="ARBA" id="ARBA00004651"/>
    </source>
</evidence>
<dbReference type="Proteomes" id="UP000228621">
    <property type="component" value="Unassembled WGS sequence"/>
</dbReference>
<evidence type="ECO:0000256" key="2">
    <source>
        <dbReference type="ARBA" id="ARBA00007543"/>
    </source>
</evidence>
<dbReference type="GO" id="GO:0005886">
    <property type="term" value="C:plasma membrane"/>
    <property type="evidence" value="ECO:0007669"/>
    <property type="project" value="UniProtKB-SubCell"/>
</dbReference>
<dbReference type="Pfam" id="PF02322">
    <property type="entry name" value="Cyt_bd_oxida_II"/>
    <property type="match status" value="1"/>
</dbReference>
<evidence type="ECO:0000256" key="3">
    <source>
        <dbReference type="ARBA" id="ARBA00022475"/>
    </source>
</evidence>
<keyword evidence="5 7" id="KW-1133">Transmembrane helix</keyword>
<evidence type="ECO:0000256" key="7">
    <source>
        <dbReference type="SAM" id="Phobius"/>
    </source>
</evidence>
<accession>A0A2A5JLV7</accession>
<keyword evidence="6 7" id="KW-0472">Membrane</keyword>
<evidence type="ECO:0000313" key="9">
    <source>
        <dbReference type="Proteomes" id="UP000228621"/>
    </source>
</evidence>
<dbReference type="PANTHER" id="PTHR43141:SF2">
    <property type="entry name" value="BLR3729 PROTEIN"/>
    <property type="match status" value="1"/>
</dbReference>
<name>A0A2A5JLV7_PSEO7</name>
<evidence type="ECO:0000256" key="5">
    <source>
        <dbReference type="ARBA" id="ARBA00022989"/>
    </source>
</evidence>
<gene>
    <name evidence="8" type="ORF">CEX98_17430</name>
</gene>
<sequence length="332" mass="37067">MFNPEYLSLIYAGLMALAVLVYAILDGYDLGVGMLIPLEDKDTADTMIASIGPFWDANETWLVLAVGLAFIAFPQAHSMILQALYIPVVFLLFGLIMRGVAFDFRAKARVKRQRRWDKVFKFGSLLTSFAQGYMLGLYVIGFENTPLAHAFAIFSGIGVVCAYGLIGSAWLIMKCEGKLQQDAIRWCKNFARVAFVGVVLVSVINPMINAGIYERWFDLPMALVVLPAPIICLSLFVILELVLQKLPKSPENGAWLPFLISAFIFLLCFFGLVYSFYPYVVPGKLTIFEAVADPSALTFLLYGVVIVVPTLIAYTLFSYRVFWGKVQPLSYY</sequence>
<dbReference type="GO" id="GO:0016682">
    <property type="term" value="F:oxidoreductase activity, acting on diphenols and related substances as donors, oxygen as acceptor"/>
    <property type="evidence" value="ECO:0007669"/>
    <property type="project" value="TreeGrafter"/>
</dbReference>
<dbReference type="InterPro" id="IPR003317">
    <property type="entry name" value="Cyt-d_oxidase_su2"/>
</dbReference>
<evidence type="ECO:0000256" key="6">
    <source>
        <dbReference type="ARBA" id="ARBA00023136"/>
    </source>
</evidence>
<evidence type="ECO:0000256" key="4">
    <source>
        <dbReference type="ARBA" id="ARBA00022692"/>
    </source>
</evidence>
<dbReference type="RefSeq" id="WP_099643298.1">
    <property type="nucleotide sequence ID" value="NZ_JAQPZX010000054.1"/>
</dbReference>
<feature type="transmembrane region" description="Helical" evidence="7">
    <location>
        <begin position="147"/>
        <end position="172"/>
    </location>
</feature>
<feature type="transmembrane region" description="Helical" evidence="7">
    <location>
        <begin position="6"/>
        <end position="25"/>
    </location>
</feature>
<dbReference type="EMBL" id="NKHF01000084">
    <property type="protein sequence ID" value="PCK30406.1"/>
    <property type="molecule type" value="Genomic_DNA"/>
</dbReference>
<evidence type="ECO:0000313" key="8">
    <source>
        <dbReference type="EMBL" id="PCK30406.1"/>
    </source>
</evidence>
<comment type="caution">
    <text evidence="8">The sequence shown here is derived from an EMBL/GenBank/DDBJ whole genome shotgun (WGS) entry which is preliminary data.</text>
</comment>
<feature type="transmembrane region" description="Helical" evidence="7">
    <location>
        <begin position="193"/>
        <end position="213"/>
    </location>
</feature>
<keyword evidence="9" id="KW-1185">Reference proteome</keyword>
<keyword evidence="3" id="KW-1003">Cell membrane</keyword>
<organism evidence="8 9">
    <name type="scientific">Pseudoalteromonas piscicida</name>
    <dbReference type="NCBI Taxonomy" id="43662"/>
    <lineage>
        <taxon>Bacteria</taxon>
        <taxon>Pseudomonadati</taxon>
        <taxon>Pseudomonadota</taxon>
        <taxon>Gammaproteobacteria</taxon>
        <taxon>Alteromonadales</taxon>
        <taxon>Pseudoalteromonadaceae</taxon>
        <taxon>Pseudoalteromonas</taxon>
    </lineage>
</organism>
<feature type="transmembrane region" description="Helical" evidence="7">
    <location>
        <begin position="297"/>
        <end position="317"/>
    </location>
</feature>
<reference evidence="9" key="1">
    <citation type="journal article" date="2019" name="Genome Announc.">
        <title>Draft Genome Sequence of Pseudoalteromonas piscicida Strain 36Y ROTHPW, an Hypersaline Seawater Isolate from the South Coast of Sonora, Mexico.</title>
        <authorList>
            <person name="Sanchez-Diaz R."/>
            <person name="Molina-Garza Z.J."/>
            <person name="Cruz-Suarez L.E."/>
            <person name="Selvin J."/>
            <person name="Kiran G.S."/>
            <person name="Ibarra-Gamez J.C."/>
            <person name="Gomez-Gil B."/>
            <person name="Galaviz-Silva L."/>
        </authorList>
    </citation>
    <scope>NUCLEOTIDE SEQUENCE [LARGE SCALE GENOMIC DNA]</scope>
    <source>
        <strain evidence="9">36Y_RITHPW</strain>
    </source>
</reference>
<comment type="similarity">
    <text evidence="2">Belongs to the cytochrome ubiquinol oxidase subunit 2 family.</text>
</comment>
<keyword evidence="4 7" id="KW-0812">Transmembrane</keyword>
<dbReference type="GO" id="GO:0019646">
    <property type="term" value="P:aerobic electron transport chain"/>
    <property type="evidence" value="ECO:0007669"/>
    <property type="project" value="TreeGrafter"/>
</dbReference>
<feature type="transmembrane region" description="Helical" evidence="7">
    <location>
        <begin position="219"/>
        <end position="243"/>
    </location>
</feature>
<feature type="transmembrane region" description="Helical" evidence="7">
    <location>
        <begin position="83"/>
        <end position="101"/>
    </location>
</feature>
<feature type="transmembrane region" description="Helical" evidence="7">
    <location>
        <begin position="255"/>
        <end position="277"/>
    </location>
</feature>
<proteinExistence type="inferred from homology"/>
<dbReference type="OrthoDB" id="9776710at2"/>
<comment type="subcellular location">
    <subcellularLocation>
        <location evidence="1">Cell membrane</location>
        <topology evidence="1">Multi-pass membrane protein</topology>
    </subcellularLocation>
</comment>
<dbReference type="GO" id="GO:0009055">
    <property type="term" value="F:electron transfer activity"/>
    <property type="evidence" value="ECO:0007669"/>
    <property type="project" value="TreeGrafter"/>
</dbReference>
<dbReference type="GO" id="GO:0070069">
    <property type="term" value="C:cytochrome complex"/>
    <property type="evidence" value="ECO:0007669"/>
    <property type="project" value="TreeGrafter"/>
</dbReference>
<dbReference type="AlphaFoldDB" id="A0A2A5JLV7"/>
<dbReference type="PANTHER" id="PTHR43141">
    <property type="entry name" value="CYTOCHROME BD2 SUBUNIT II"/>
    <property type="match status" value="1"/>
</dbReference>
<protein>
    <submittedName>
        <fullName evidence="8">Cytochrome BD ubiquinol oxidase subunit II</fullName>
    </submittedName>
</protein>
<feature type="transmembrane region" description="Helical" evidence="7">
    <location>
        <begin position="122"/>
        <end position="141"/>
    </location>
</feature>